<evidence type="ECO:0000256" key="3">
    <source>
        <dbReference type="ARBA" id="ARBA00022722"/>
    </source>
</evidence>
<evidence type="ECO:0000256" key="4">
    <source>
        <dbReference type="ARBA" id="ARBA00022723"/>
    </source>
</evidence>
<comment type="cofactor">
    <cofactor evidence="1 9">
        <name>Mg(2+)</name>
        <dbReference type="ChEBI" id="CHEBI:18420"/>
    </cofactor>
</comment>
<dbReference type="STRING" id="1127696.HMPREF9134_00791"/>
<accession>L1NEG4</accession>
<feature type="binding site" evidence="9">
    <location>
        <position position="19"/>
    </location>
    <ligand>
        <name>Mg(2+)</name>
        <dbReference type="ChEBI" id="CHEBI:18420"/>
        <note>catalytic</note>
    </ligand>
</feature>
<keyword evidence="6 9" id="KW-0378">Hydrolase</keyword>
<dbReference type="EMBL" id="AMEQ01000024">
    <property type="protein sequence ID" value="EKY01731.1"/>
    <property type="molecule type" value="Genomic_DNA"/>
</dbReference>
<keyword evidence="5 9" id="KW-0255">Endonuclease</keyword>
<evidence type="ECO:0000256" key="1">
    <source>
        <dbReference type="ARBA" id="ARBA00001946"/>
    </source>
</evidence>
<evidence type="ECO:0000313" key="11">
    <source>
        <dbReference type="Proteomes" id="UP000010408"/>
    </source>
</evidence>
<dbReference type="PATRIC" id="fig|1127696.3.peg.709"/>
<proteinExistence type="inferred from homology"/>
<evidence type="ECO:0000256" key="8">
    <source>
        <dbReference type="ARBA" id="ARBA00023118"/>
    </source>
</evidence>
<comment type="caution">
    <text evidence="10">The sequence shown here is derived from an EMBL/GenBank/DDBJ whole genome shotgun (WGS) entry which is preliminary data.</text>
</comment>
<dbReference type="GO" id="GO:0016787">
    <property type="term" value="F:hydrolase activity"/>
    <property type="evidence" value="ECO:0007669"/>
    <property type="project" value="UniProtKB-KW"/>
</dbReference>
<comment type="function">
    <text evidence="9">CRISPR (clustered regularly interspaced short palindromic repeat), is an adaptive immune system that provides protection against mobile genetic elements (viruses, transposable elements and conjugative plasmids). CRISPR clusters contain sequences complementary to antecedent mobile elements and target invading nucleic acids. CRISPR clusters are transcribed and processed into CRISPR RNA (crRNA). Functions as a ssRNA-specific endoribonuclease. Involved in the integration of spacer DNA into the CRISPR cassette.</text>
</comment>
<evidence type="ECO:0000256" key="5">
    <source>
        <dbReference type="ARBA" id="ARBA00022759"/>
    </source>
</evidence>
<dbReference type="GO" id="GO:0051607">
    <property type="term" value="P:defense response to virus"/>
    <property type="evidence" value="ECO:0007669"/>
    <property type="project" value="UniProtKB-UniRule"/>
</dbReference>
<evidence type="ECO:0000256" key="2">
    <source>
        <dbReference type="ARBA" id="ARBA00009959"/>
    </source>
</evidence>
<dbReference type="SUPFAM" id="SSF143430">
    <property type="entry name" value="TTP0101/SSO1404-like"/>
    <property type="match status" value="1"/>
</dbReference>
<evidence type="ECO:0000256" key="9">
    <source>
        <dbReference type="HAMAP-Rule" id="MF_01471"/>
    </source>
</evidence>
<dbReference type="Proteomes" id="UP000010408">
    <property type="component" value="Unassembled WGS sequence"/>
</dbReference>
<dbReference type="GO" id="GO:0043571">
    <property type="term" value="P:maintenance of CRISPR repeat elements"/>
    <property type="evidence" value="ECO:0007669"/>
    <property type="project" value="UniProtKB-UniRule"/>
</dbReference>
<dbReference type="Pfam" id="PF09827">
    <property type="entry name" value="CRISPR_Cas2"/>
    <property type="match status" value="1"/>
</dbReference>
<dbReference type="InterPro" id="IPR021127">
    <property type="entry name" value="CRISPR_associated_Cas2"/>
</dbReference>
<dbReference type="AlphaFoldDB" id="L1NEG4"/>
<keyword evidence="4 9" id="KW-0479">Metal-binding</keyword>
<keyword evidence="8 9" id="KW-0051">Antiviral defense</keyword>
<dbReference type="HOGENOM" id="CLU_150500_0_0_10"/>
<dbReference type="GO" id="GO:0046872">
    <property type="term" value="F:metal ion binding"/>
    <property type="evidence" value="ECO:0007669"/>
    <property type="project" value="UniProtKB-UniRule"/>
</dbReference>
<dbReference type="NCBIfam" id="TIGR01573">
    <property type="entry name" value="cas2"/>
    <property type="match status" value="1"/>
</dbReference>
<dbReference type="HAMAP" id="MF_01471">
    <property type="entry name" value="Cas2"/>
    <property type="match status" value="1"/>
</dbReference>
<dbReference type="RefSeq" id="WP_005469045.1">
    <property type="nucleotide sequence ID" value="NZ_KB291045.1"/>
</dbReference>
<comment type="subunit">
    <text evidence="9">Homodimer, forms a heterotetramer with a Cas1 homodimer.</text>
</comment>
<protein>
    <recommendedName>
        <fullName evidence="9">CRISPR-associated endoribonuclease Cas2</fullName>
        <ecNumber evidence="9">3.1.-.-</ecNumber>
    </recommendedName>
</protein>
<keyword evidence="7 9" id="KW-0460">Magnesium</keyword>
<name>L1NEG4_9PORP</name>
<organism evidence="10 11">
    <name type="scientific">Porphyromonas catoniae F0037</name>
    <dbReference type="NCBI Taxonomy" id="1127696"/>
    <lineage>
        <taxon>Bacteria</taxon>
        <taxon>Pseudomonadati</taxon>
        <taxon>Bacteroidota</taxon>
        <taxon>Bacteroidia</taxon>
        <taxon>Bacteroidales</taxon>
        <taxon>Porphyromonadaceae</taxon>
        <taxon>Porphyromonas</taxon>
    </lineage>
</organism>
<evidence type="ECO:0000313" key="10">
    <source>
        <dbReference type="EMBL" id="EKY01731.1"/>
    </source>
</evidence>
<comment type="similarity">
    <text evidence="2 9">Belongs to the CRISPR-associated endoribonuclease Cas2 protein family.</text>
</comment>
<reference evidence="10 11" key="1">
    <citation type="submission" date="2012-05" db="EMBL/GenBank/DDBJ databases">
        <authorList>
            <person name="Weinstock G."/>
            <person name="Sodergren E."/>
            <person name="Lobos E.A."/>
            <person name="Fulton L."/>
            <person name="Fulton R."/>
            <person name="Courtney L."/>
            <person name="Fronick C."/>
            <person name="O'Laughlin M."/>
            <person name="Godfrey J."/>
            <person name="Wilson R.M."/>
            <person name="Miner T."/>
            <person name="Farmer C."/>
            <person name="Delehaunty K."/>
            <person name="Cordes M."/>
            <person name="Minx P."/>
            <person name="Tomlinson C."/>
            <person name="Chen J."/>
            <person name="Wollam A."/>
            <person name="Pepin K.H."/>
            <person name="Bhonagiri V."/>
            <person name="Zhang X."/>
            <person name="Suruliraj S."/>
            <person name="Warren W."/>
            <person name="Mitreva M."/>
            <person name="Mardis E.R."/>
            <person name="Wilson R.K."/>
        </authorList>
    </citation>
    <scope>NUCLEOTIDE SEQUENCE [LARGE SCALE GENOMIC DNA]</scope>
    <source>
        <strain evidence="10 11">F0037</strain>
    </source>
</reference>
<keyword evidence="3 9" id="KW-0540">Nuclease</keyword>
<dbReference type="GO" id="GO:0004521">
    <property type="term" value="F:RNA endonuclease activity"/>
    <property type="evidence" value="ECO:0007669"/>
    <property type="project" value="InterPro"/>
</dbReference>
<dbReference type="EC" id="3.1.-.-" evidence="9"/>
<evidence type="ECO:0000256" key="6">
    <source>
        <dbReference type="ARBA" id="ARBA00022801"/>
    </source>
</evidence>
<gene>
    <name evidence="9" type="primary">cas2</name>
    <name evidence="10" type="ORF">HMPREF9134_00791</name>
</gene>
<dbReference type="InterPro" id="IPR019199">
    <property type="entry name" value="Virulence_VapD/CRISPR_Cas2"/>
</dbReference>
<dbReference type="eggNOG" id="COG3512">
    <property type="taxonomic scope" value="Bacteria"/>
</dbReference>
<evidence type="ECO:0000256" key="7">
    <source>
        <dbReference type="ARBA" id="ARBA00022842"/>
    </source>
</evidence>
<sequence>MKASRLSEYRVMWVLVFFDLPTYTALERKVASGFRQSLLKEGFSMFQYSIYMRHCASAENAAVHVRRVKNMLPEEGDVVIMTITDKQFGMMEHFSSHIPTKPPVAPPPLDLFGF</sequence>